<dbReference type="Pfam" id="PF04191">
    <property type="entry name" value="PEMT"/>
    <property type="match status" value="1"/>
</dbReference>
<dbReference type="AlphaFoldDB" id="A0A1G6GKT7"/>
<dbReference type="PANTHER" id="PTHR43847:SF1">
    <property type="entry name" value="BLL3993 PROTEIN"/>
    <property type="match status" value="1"/>
</dbReference>
<name>A0A1G6GKT7_9BACT</name>
<dbReference type="OrthoDB" id="9809773at2"/>
<evidence type="ECO:0000256" key="2">
    <source>
        <dbReference type="ARBA" id="ARBA00022692"/>
    </source>
</evidence>
<dbReference type="STRING" id="1640674.SAMN05216323_10024"/>
<keyword evidence="4 5" id="KW-0472">Membrane</keyword>
<keyword evidence="6" id="KW-0489">Methyltransferase</keyword>
<protein>
    <submittedName>
        <fullName evidence="6">Phospholipid methyltransferase</fullName>
    </submittedName>
</protein>
<dbReference type="GO" id="GO:0008168">
    <property type="term" value="F:methyltransferase activity"/>
    <property type="evidence" value="ECO:0007669"/>
    <property type="project" value="UniProtKB-KW"/>
</dbReference>
<evidence type="ECO:0000256" key="5">
    <source>
        <dbReference type="SAM" id="Phobius"/>
    </source>
</evidence>
<organism evidence="6 7">
    <name type="scientific">Williamwhitmania taraxaci</name>
    <dbReference type="NCBI Taxonomy" id="1640674"/>
    <lineage>
        <taxon>Bacteria</taxon>
        <taxon>Pseudomonadati</taxon>
        <taxon>Bacteroidota</taxon>
        <taxon>Bacteroidia</taxon>
        <taxon>Bacteroidales</taxon>
        <taxon>Williamwhitmaniaceae</taxon>
        <taxon>Williamwhitmania</taxon>
    </lineage>
</organism>
<dbReference type="InterPro" id="IPR052527">
    <property type="entry name" value="Metal_cation-efflux_comp"/>
</dbReference>
<dbReference type="GO" id="GO:0012505">
    <property type="term" value="C:endomembrane system"/>
    <property type="evidence" value="ECO:0007669"/>
    <property type="project" value="UniProtKB-SubCell"/>
</dbReference>
<feature type="transmembrane region" description="Helical" evidence="5">
    <location>
        <begin position="38"/>
        <end position="61"/>
    </location>
</feature>
<reference evidence="6 7" key="1">
    <citation type="submission" date="2016-09" db="EMBL/GenBank/DDBJ databases">
        <authorList>
            <person name="Capua I."/>
            <person name="De Benedictis P."/>
            <person name="Joannis T."/>
            <person name="Lombin L.H."/>
            <person name="Cattoli G."/>
        </authorList>
    </citation>
    <scope>NUCLEOTIDE SEQUENCE [LARGE SCALE GENOMIC DNA]</scope>
    <source>
        <strain evidence="6 7">A7P-90m</strain>
    </source>
</reference>
<dbReference type="InterPro" id="IPR007318">
    <property type="entry name" value="Phopholipid_MeTrfase"/>
</dbReference>
<keyword evidence="2 5" id="KW-0812">Transmembrane</keyword>
<dbReference type="Gene3D" id="1.20.120.1630">
    <property type="match status" value="1"/>
</dbReference>
<dbReference type="EMBL" id="FMYP01000002">
    <property type="protein sequence ID" value="SDB82544.1"/>
    <property type="molecule type" value="Genomic_DNA"/>
</dbReference>
<evidence type="ECO:0000313" key="6">
    <source>
        <dbReference type="EMBL" id="SDB82544.1"/>
    </source>
</evidence>
<proteinExistence type="predicted"/>
<keyword evidence="6" id="KW-0808">Transferase</keyword>
<accession>A0A1G6GKT7</accession>
<gene>
    <name evidence="6" type="ORF">SAMN05216323_10024</name>
</gene>
<sequence length="150" mass="16646">MNNLGTFLATKGLTFLQFGLIAVLLLLGPIVAHRSYLLLILQVSGMVLGIIAIFAVGLNQFSAYPTPRNGSKLITAGPFKIIRNPMYLAVFLFTVPITLDGPSMIKAVGMVALAIVILAKISVEERLLEKQFSEYEIYKKRSWRLIPFIY</sequence>
<feature type="transmembrane region" description="Helical" evidence="5">
    <location>
        <begin position="12"/>
        <end position="32"/>
    </location>
</feature>
<comment type="subcellular location">
    <subcellularLocation>
        <location evidence="1">Endomembrane system</location>
        <topology evidence="1">Multi-pass membrane protein</topology>
    </subcellularLocation>
</comment>
<evidence type="ECO:0000313" key="7">
    <source>
        <dbReference type="Proteomes" id="UP000199452"/>
    </source>
</evidence>
<evidence type="ECO:0000256" key="4">
    <source>
        <dbReference type="ARBA" id="ARBA00023136"/>
    </source>
</evidence>
<dbReference type="GO" id="GO:0032259">
    <property type="term" value="P:methylation"/>
    <property type="evidence" value="ECO:0007669"/>
    <property type="project" value="UniProtKB-KW"/>
</dbReference>
<dbReference type="Proteomes" id="UP000199452">
    <property type="component" value="Unassembled WGS sequence"/>
</dbReference>
<keyword evidence="3 5" id="KW-1133">Transmembrane helix</keyword>
<keyword evidence="7" id="KW-1185">Reference proteome</keyword>
<dbReference type="PANTHER" id="PTHR43847">
    <property type="entry name" value="BLL3993 PROTEIN"/>
    <property type="match status" value="1"/>
</dbReference>
<evidence type="ECO:0000256" key="1">
    <source>
        <dbReference type="ARBA" id="ARBA00004127"/>
    </source>
</evidence>
<evidence type="ECO:0000256" key="3">
    <source>
        <dbReference type="ARBA" id="ARBA00022989"/>
    </source>
</evidence>
<dbReference type="RefSeq" id="WP_092434256.1">
    <property type="nucleotide sequence ID" value="NZ_FMYP01000002.1"/>
</dbReference>